<name>A0A3P7P1U6_9FIRM</name>
<evidence type="ECO:0000313" key="1">
    <source>
        <dbReference type="EMBL" id="VDN47460.1"/>
    </source>
</evidence>
<sequence>MENQTKTKIIVYGLKNDAPAQSGGCGCGPEGCGPQATMGEMYDEMVADLSGKMDNLEFEFIDVMENDLDDESEVVDLMKKEFPIPYVQINDKLRFYGGISSQAIYNDITKA</sequence>
<dbReference type="KEGG" id="cbar:PATL70BA_1574"/>
<evidence type="ECO:0008006" key="3">
    <source>
        <dbReference type="Google" id="ProtNLM"/>
    </source>
</evidence>
<dbReference type="Proteomes" id="UP000279029">
    <property type="component" value="Chromosome"/>
</dbReference>
<proteinExistence type="predicted"/>
<dbReference type="OrthoDB" id="1936700at2"/>
<gene>
    <name evidence="1" type="ORF">PATL70BA_1574</name>
</gene>
<dbReference type="EMBL" id="LR130778">
    <property type="protein sequence ID" value="VDN47460.1"/>
    <property type="molecule type" value="Genomic_DNA"/>
</dbReference>
<protein>
    <recommendedName>
        <fullName evidence="3">Arsenical resistance operon transcriptional repressor ArsD</fullName>
    </recommendedName>
</protein>
<evidence type="ECO:0000313" key="2">
    <source>
        <dbReference type="Proteomes" id="UP000279029"/>
    </source>
</evidence>
<accession>A0A3P7P1U6</accession>
<dbReference type="InterPro" id="IPR038218">
    <property type="entry name" value="YuzD-like_sp"/>
</dbReference>
<keyword evidence="2" id="KW-1185">Reference proteome</keyword>
<dbReference type="Gene3D" id="3.40.30.30">
    <property type="entry name" value="Hypothetical protein sa0798"/>
    <property type="match status" value="1"/>
</dbReference>
<organism evidence="1 2">
    <name type="scientific">Petrocella atlantisensis</name>
    <dbReference type="NCBI Taxonomy" id="2173034"/>
    <lineage>
        <taxon>Bacteria</taxon>
        <taxon>Bacillati</taxon>
        <taxon>Bacillota</taxon>
        <taxon>Clostridia</taxon>
        <taxon>Lachnospirales</taxon>
        <taxon>Vallitaleaceae</taxon>
        <taxon>Petrocella</taxon>
    </lineage>
</organism>
<reference evidence="1 2" key="1">
    <citation type="submission" date="2018-09" db="EMBL/GenBank/DDBJ databases">
        <authorList>
            <person name="Postec A."/>
        </authorList>
    </citation>
    <scope>NUCLEOTIDE SEQUENCE [LARGE SCALE GENOMIC DNA]</scope>
    <source>
        <strain evidence="1">70B-A</strain>
    </source>
</reference>
<dbReference type="RefSeq" id="WP_125136771.1">
    <property type="nucleotide sequence ID" value="NZ_LR130778.1"/>
</dbReference>
<dbReference type="AlphaFoldDB" id="A0A3P7P1U6"/>